<dbReference type="PROSITE" id="PS50010">
    <property type="entry name" value="DH_2"/>
    <property type="match status" value="1"/>
</dbReference>
<organism evidence="3 4">
    <name type="scientific">Monilinia fructicola</name>
    <name type="common">Brown rot fungus</name>
    <name type="synonym">Ciboria fructicola</name>
    <dbReference type="NCBI Taxonomy" id="38448"/>
    <lineage>
        <taxon>Eukaryota</taxon>
        <taxon>Fungi</taxon>
        <taxon>Dikarya</taxon>
        <taxon>Ascomycota</taxon>
        <taxon>Pezizomycotina</taxon>
        <taxon>Leotiomycetes</taxon>
        <taxon>Helotiales</taxon>
        <taxon>Sclerotiniaceae</taxon>
        <taxon>Monilinia</taxon>
    </lineage>
</organism>
<reference evidence="3 4" key="1">
    <citation type="submission" date="2019-06" db="EMBL/GenBank/DDBJ databases">
        <title>Genome Sequence of the Brown Rot Fungal Pathogen Monilinia fructicola.</title>
        <authorList>
            <person name="De Miccolis Angelini R.M."/>
            <person name="Landi L."/>
            <person name="Abate D."/>
            <person name="Pollastro S."/>
            <person name="Romanazzi G."/>
            <person name="Faretra F."/>
        </authorList>
    </citation>
    <scope>NUCLEOTIDE SEQUENCE [LARGE SCALE GENOMIC DNA]</scope>
    <source>
        <strain evidence="3 4">Mfrc123</strain>
    </source>
</reference>
<protein>
    <recommendedName>
        <fullName evidence="2">DH domain-containing protein</fullName>
    </recommendedName>
</protein>
<feature type="compositionally biased region" description="Low complexity" evidence="1">
    <location>
        <begin position="1251"/>
        <end position="1261"/>
    </location>
</feature>
<evidence type="ECO:0000313" key="3">
    <source>
        <dbReference type="EMBL" id="KAA8576568.1"/>
    </source>
</evidence>
<gene>
    <name evidence="3" type="ORF">EYC84_006671</name>
</gene>
<dbReference type="PANTHER" id="PTHR12673">
    <property type="entry name" value="FACIOGENITAL DYSPLASIA PROTEIN"/>
    <property type="match status" value="1"/>
</dbReference>
<feature type="compositionally biased region" description="Basic and acidic residues" evidence="1">
    <location>
        <begin position="1154"/>
        <end position="1168"/>
    </location>
</feature>
<dbReference type="SUPFAM" id="SSF48065">
    <property type="entry name" value="DBL homology domain (DH-domain)"/>
    <property type="match status" value="1"/>
</dbReference>
<accession>A0A5M9K433</accession>
<keyword evidence="4" id="KW-1185">Reference proteome</keyword>
<evidence type="ECO:0000313" key="4">
    <source>
        <dbReference type="Proteomes" id="UP000322873"/>
    </source>
</evidence>
<dbReference type="EMBL" id="VICG01000001">
    <property type="protein sequence ID" value="KAA8576568.1"/>
    <property type="molecule type" value="Genomic_DNA"/>
</dbReference>
<dbReference type="InterPro" id="IPR051092">
    <property type="entry name" value="FYVE_RhoGEF_PH"/>
</dbReference>
<sequence length="1331" mass="146603">METYAQENATPDASINFTPFVDSMNTAAQNNIALCGSINSAPSMNSKNTLPQDKTALGASISFAPSVDKISTRAQEDTALREPIDLATSNKVKDTYGENNPALGSQWRVNYTADSTIKAIQAAESLPPIRITFDTRYTVNYFTHEGIPIEAPVEEPEEPSRIQNIILNREHISEPSDTVHIAGNRAIHLQEPIEMEPNTLEHPRQSALSGVFAINSESSHLGSEENFTKESVTIMPFTEYQKEPATDKGIGRRVSSTVRNLTAKGLQLVHDLDEKAAARAQFSYDGVYNHSLNGPHSITTVPVTSSEDRSKTDNGIARRVSNTVRNLTAKGLQLVHDLDEKAAARAQFSSDGPYHDSPEADNINIVSSTENKNKPATGVRRRISNTARNIAEFGTQIIKDLDEKAAARAQFSFDIPDRQSMEENTNTVPATRRHGNSSTDSSVASKISSTIRNLAELGSQVIRDLDEKAAIHARFDLDNQIPMHRGTVDTNQSHHFGKYLRIIHRRGGHRKTASFDMPERENEGGVFEPLTTEDGRSCHRKSLSGSSFGFVSNIKSVSTSLASFSIAPRSRTGMSSRHQRTDFSSKASFAGRASEDNAAISRGIIMDKDIIKRMEQRQGIIEEILSTEKDYIDDIRALIRVFDSFLVTVPILSQSLRKSIVLTLKDISTHNTELYNDLVTVVANTNKPAGVGSVNLPSRPPVKGHKRWQSLGEAPTSECTESQDRQIGDPKVAGEIAKVFCGKIPGLFLYESYGIMHKEVMKQIHTSYRTTDEWKDLNQAIRSTEELIASMNERESGSRKARDFEDYFIKPIHRIARYEVLFGRLLQQSPVCDCPESSTDVETTLFRIKELHKAMNSTTGNHQKATAMSRTWLLQDHLVFASQKVDLGTRFTNDTVTGRNITGQYLIALLYEKFFVLAQISGKQDEAYSIQACIPISELNVEDVDNGKGLQCHTAPYSWKIVFENNSQLFEIIMSACSAKEELEWKSRLIDRSGKQCDITVQQEMIASLSLDIKPIITVYGKPRGIVRRASIHRATTIAGPTTIPRTIIVRGTSATTESILPSSVSQASMNRSQSLAGQHRLTILAPPRAERVYLENVLAEVWTRDILPFPGMSLKPHKEHAVRASASSMMRKISHASISSITKRSSSMASLHRSGEDHAATELDSLRPIHPNRQGRHNSSESIPLPDLEHSLSQEASGRHGSRLAVIIDEKESGAGTGGAHSITGSPIKARLASFRSKKSVGSVADTLNSRRSTPSTSPSAKSTLALPIVTAINGEELRKENVLQATNAGDGGRGSGGSREEAAGDLLQAQHRKGKNRAMFKEGIRNFFR</sequence>
<dbReference type="PANTHER" id="PTHR12673:SF159">
    <property type="entry name" value="LD03170P"/>
    <property type="match status" value="1"/>
</dbReference>
<feature type="domain" description="DH" evidence="2">
    <location>
        <begin position="616"/>
        <end position="858"/>
    </location>
</feature>
<evidence type="ECO:0000259" key="2">
    <source>
        <dbReference type="PROSITE" id="PS50010"/>
    </source>
</evidence>
<feature type="region of interest" description="Disordered" evidence="1">
    <location>
        <begin position="513"/>
        <end position="538"/>
    </location>
</feature>
<feature type="region of interest" description="Disordered" evidence="1">
    <location>
        <begin position="422"/>
        <end position="444"/>
    </location>
</feature>
<dbReference type="GO" id="GO:0005085">
    <property type="term" value="F:guanyl-nucleotide exchange factor activity"/>
    <property type="evidence" value="ECO:0007669"/>
    <property type="project" value="InterPro"/>
</dbReference>
<dbReference type="InterPro" id="IPR000219">
    <property type="entry name" value="DH_dom"/>
</dbReference>
<dbReference type="Proteomes" id="UP000322873">
    <property type="component" value="Unassembled WGS sequence"/>
</dbReference>
<feature type="region of interest" description="Disordered" evidence="1">
    <location>
        <begin position="1134"/>
        <end position="1187"/>
    </location>
</feature>
<dbReference type="GO" id="GO:0005737">
    <property type="term" value="C:cytoplasm"/>
    <property type="evidence" value="ECO:0007669"/>
    <property type="project" value="TreeGrafter"/>
</dbReference>
<dbReference type="Pfam" id="PF00621">
    <property type="entry name" value="RhoGEF"/>
    <property type="match status" value="1"/>
</dbReference>
<evidence type="ECO:0000256" key="1">
    <source>
        <dbReference type="SAM" id="MobiDB-lite"/>
    </source>
</evidence>
<name>A0A5M9K433_MONFR</name>
<dbReference type="Gene3D" id="1.20.900.10">
    <property type="entry name" value="Dbl homology (DH) domain"/>
    <property type="match status" value="1"/>
</dbReference>
<comment type="caution">
    <text evidence="3">The sequence shown here is derived from an EMBL/GenBank/DDBJ whole genome shotgun (WGS) entry which is preliminary data.</text>
</comment>
<dbReference type="InterPro" id="IPR035899">
    <property type="entry name" value="DBL_dom_sf"/>
</dbReference>
<feature type="compositionally biased region" description="Low complexity" evidence="1">
    <location>
        <begin position="1136"/>
        <end position="1151"/>
    </location>
</feature>
<dbReference type="VEuPathDB" id="FungiDB:MFRU_014g02420"/>
<dbReference type="SMART" id="SM00325">
    <property type="entry name" value="RhoGEF"/>
    <property type="match status" value="1"/>
</dbReference>
<proteinExistence type="predicted"/>
<feature type="region of interest" description="Disordered" evidence="1">
    <location>
        <begin position="1241"/>
        <end position="1263"/>
    </location>
</feature>